<dbReference type="Proteomes" id="UP000239002">
    <property type="component" value="Unassembled WGS sequence"/>
</dbReference>
<dbReference type="AlphaFoldDB" id="A0A2S6ILK8"/>
<evidence type="ECO:0000313" key="3">
    <source>
        <dbReference type="Proteomes" id="UP000239002"/>
    </source>
</evidence>
<dbReference type="EMBL" id="PTJE01000003">
    <property type="protein sequence ID" value="PPK95117.1"/>
    <property type="molecule type" value="Genomic_DNA"/>
</dbReference>
<comment type="caution">
    <text evidence="2">The sequence shown here is derived from an EMBL/GenBank/DDBJ whole genome shotgun (WGS) entry which is preliminary data.</text>
</comment>
<keyword evidence="3" id="KW-1185">Reference proteome</keyword>
<sequence>MKNLLLLTLLMISFLSYSQSTFYSGTLTRKDGSKETVYFKNRDVILNSNGEINIYKEENNKSKIIITANDFTEIHSTDNELVFITSRIKEYSNSNDVILKKLIKGQNSLYVFTDNKQDYFVNEKKSDFELLEKSKTDRKESISYKEWLYKNLNSTNKNPAAFSKVSYDSSSLIKEYLMNDSNAQELKLEPRIDFFNLGVHAGWSSNNLKLDNNTGALTIDDISASNYRLGIKTFFNLDRVSDKITIVLGADYHTSIEGDSNSIFLPESDQQRRDAKTSLELNYISFNIAAQYNLHFNKFSISPYLGFESGSYINDNKFTTVIEDSEINYDQAIFTESPVGLNIGLSFSLFKNFYGFVEYTSMGDIKVTSIYSQSAQESSLLIDGNNDRISFAIGYKIF</sequence>
<reference evidence="2 3" key="1">
    <citation type="submission" date="2018-02" db="EMBL/GenBank/DDBJ databases">
        <title>Genomic Encyclopedia of Archaeal and Bacterial Type Strains, Phase II (KMG-II): from individual species to whole genera.</title>
        <authorList>
            <person name="Goeker M."/>
        </authorList>
    </citation>
    <scope>NUCLEOTIDE SEQUENCE [LARGE SCALE GENOMIC DNA]</scope>
    <source>
        <strain evidence="2 3">DSM 16809</strain>
    </source>
</reference>
<organism evidence="2 3">
    <name type="scientific">Nonlabens xylanidelens</name>
    <dbReference type="NCBI Taxonomy" id="191564"/>
    <lineage>
        <taxon>Bacteria</taxon>
        <taxon>Pseudomonadati</taxon>
        <taxon>Bacteroidota</taxon>
        <taxon>Flavobacteriia</taxon>
        <taxon>Flavobacteriales</taxon>
        <taxon>Flavobacteriaceae</taxon>
        <taxon>Nonlabens</taxon>
    </lineage>
</organism>
<dbReference type="RefSeq" id="WP_105023063.1">
    <property type="nucleotide sequence ID" value="NZ_MQVW01000024.1"/>
</dbReference>
<accession>A0A2S6ILK8</accession>
<proteinExistence type="predicted"/>
<gene>
    <name evidence="2" type="ORF">LY01_01870</name>
</gene>
<keyword evidence="1" id="KW-0732">Signal</keyword>
<feature type="signal peptide" evidence="1">
    <location>
        <begin position="1"/>
        <end position="18"/>
    </location>
</feature>
<protein>
    <recommendedName>
        <fullName evidence="4">Outer membrane protein with beta-barrel domain</fullName>
    </recommendedName>
</protein>
<evidence type="ECO:0008006" key="4">
    <source>
        <dbReference type="Google" id="ProtNLM"/>
    </source>
</evidence>
<evidence type="ECO:0000313" key="2">
    <source>
        <dbReference type="EMBL" id="PPK95117.1"/>
    </source>
</evidence>
<evidence type="ECO:0000256" key="1">
    <source>
        <dbReference type="SAM" id="SignalP"/>
    </source>
</evidence>
<name>A0A2S6ILK8_9FLAO</name>
<feature type="chain" id="PRO_5015690117" description="Outer membrane protein with beta-barrel domain" evidence="1">
    <location>
        <begin position="19"/>
        <end position="398"/>
    </location>
</feature>